<gene>
    <name evidence="1" type="ORF">Q664_47840</name>
</gene>
<dbReference type="SUPFAM" id="SSF69118">
    <property type="entry name" value="AhpD-like"/>
    <property type="match status" value="1"/>
</dbReference>
<organism evidence="1 2">
    <name type="scientific">Archangium violaceum Cb vi76</name>
    <dbReference type="NCBI Taxonomy" id="1406225"/>
    <lineage>
        <taxon>Bacteria</taxon>
        <taxon>Pseudomonadati</taxon>
        <taxon>Myxococcota</taxon>
        <taxon>Myxococcia</taxon>
        <taxon>Myxococcales</taxon>
        <taxon>Cystobacterineae</taxon>
        <taxon>Archangiaceae</taxon>
        <taxon>Archangium</taxon>
    </lineage>
</organism>
<dbReference type="EMBL" id="JPMI01000378">
    <property type="protein sequence ID" value="KFA87405.1"/>
    <property type="molecule type" value="Genomic_DNA"/>
</dbReference>
<dbReference type="Gene3D" id="1.20.1290.10">
    <property type="entry name" value="AhpD-like"/>
    <property type="match status" value="1"/>
</dbReference>
<comment type="caution">
    <text evidence="1">The sequence shown here is derived from an EMBL/GenBank/DDBJ whole genome shotgun (WGS) entry which is preliminary data.</text>
</comment>
<name>A0A084SG20_9BACT</name>
<protein>
    <submittedName>
        <fullName evidence="1">Peroxidase</fullName>
    </submittedName>
</protein>
<evidence type="ECO:0000313" key="1">
    <source>
        <dbReference type="EMBL" id="KFA87405.1"/>
    </source>
</evidence>
<dbReference type="GO" id="GO:0004601">
    <property type="term" value="F:peroxidase activity"/>
    <property type="evidence" value="ECO:0007669"/>
    <property type="project" value="UniProtKB-KW"/>
</dbReference>
<keyword evidence="1" id="KW-0575">Peroxidase</keyword>
<accession>A0A084SG20</accession>
<reference evidence="1 2" key="1">
    <citation type="submission" date="2014-07" db="EMBL/GenBank/DDBJ databases">
        <title>Draft Genome Sequence of Gephyronic Acid Producer, Cystobacter violaceus Strain Cb vi76.</title>
        <authorList>
            <person name="Stevens D.C."/>
            <person name="Young J."/>
            <person name="Carmichael R."/>
            <person name="Tan J."/>
            <person name="Taylor R.E."/>
        </authorList>
    </citation>
    <scope>NUCLEOTIDE SEQUENCE [LARGE SCALE GENOMIC DNA]</scope>
    <source>
        <strain evidence="1 2">Cb vi76</strain>
    </source>
</reference>
<evidence type="ECO:0000313" key="2">
    <source>
        <dbReference type="Proteomes" id="UP000028547"/>
    </source>
</evidence>
<sequence>MERMFLKDIEKHEGNGSYSELIRRARSSGAPPSGLWHLLAFKPEMTEALTQFTQAAMRGPSPLPAGMRELIAAFTSRRNQCVF</sequence>
<dbReference type="AlphaFoldDB" id="A0A084SG20"/>
<dbReference type="InterPro" id="IPR029032">
    <property type="entry name" value="AhpD-like"/>
</dbReference>
<dbReference type="Proteomes" id="UP000028547">
    <property type="component" value="Unassembled WGS sequence"/>
</dbReference>
<proteinExistence type="predicted"/>
<keyword evidence="1" id="KW-0560">Oxidoreductase</keyword>